<dbReference type="PANTHER" id="PTHR35789">
    <property type="entry name" value="SPORE GERMINATION PROTEIN B3"/>
    <property type="match status" value="1"/>
</dbReference>
<evidence type="ECO:0000259" key="9">
    <source>
        <dbReference type="Pfam" id="PF25198"/>
    </source>
</evidence>
<dbReference type="Pfam" id="PF25198">
    <property type="entry name" value="Spore_GerAC_N"/>
    <property type="match status" value="1"/>
</dbReference>
<dbReference type="EMBL" id="CP091430">
    <property type="protein sequence ID" value="UVI32622.1"/>
    <property type="molecule type" value="Genomic_DNA"/>
</dbReference>
<dbReference type="InterPro" id="IPR046953">
    <property type="entry name" value="Spore_GerAC-like_C"/>
</dbReference>
<evidence type="ECO:0000256" key="2">
    <source>
        <dbReference type="ARBA" id="ARBA00007886"/>
    </source>
</evidence>
<keyword evidence="7" id="KW-0449">Lipoprotein</keyword>
<keyword evidence="11" id="KW-1185">Reference proteome</keyword>
<dbReference type="Proteomes" id="UP001057877">
    <property type="component" value="Chromosome"/>
</dbReference>
<dbReference type="InterPro" id="IPR038501">
    <property type="entry name" value="Spore_GerAC_C_sf"/>
</dbReference>
<evidence type="ECO:0000256" key="3">
    <source>
        <dbReference type="ARBA" id="ARBA00022544"/>
    </source>
</evidence>
<dbReference type="InterPro" id="IPR057336">
    <property type="entry name" value="GerAC_N"/>
</dbReference>
<feature type="domain" description="Spore germination protein N-terminal" evidence="9">
    <location>
        <begin position="23"/>
        <end position="199"/>
    </location>
</feature>
<dbReference type="PANTHER" id="PTHR35789:SF1">
    <property type="entry name" value="SPORE GERMINATION PROTEIN B3"/>
    <property type="match status" value="1"/>
</dbReference>
<dbReference type="NCBIfam" id="TIGR02887">
    <property type="entry name" value="spore_ger_x_C"/>
    <property type="match status" value="1"/>
</dbReference>
<evidence type="ECO:0000256" key="1">
    <source>
        <dbReference type="ARBA" id="ARBA00004635"/>
    </source>
</evidence>
<accession>A0ABY5SIT9</accession>
<evidence type="ECO:0000256" key="4">
    <source>
        <dbReference type="ARBA" id="ARBA00022729"/>
    </source>
</evidence>
<reference evidence="10" key="1">
    <citation type="submission" date="2022-01" db="EMBL/GenBank/DDBJ databases">
        <title>Paenibacillus spongiae sp. nov., isolated from marine sponge.</title>
        <authorList>
            <person name="Li Z."/>
            <person name="Zhang M."/>
        </authorList>
    </citation>
    <scope>NUCLEOTIDE SEQUENCE</scope>
    <source>
        <strain evidence="10">PHS-Z3</strain>
    </source>
</reference>
<organism evidence="10 11">
    <name type="scientific">Paenibacillus spongiae</name>
    <dbReference type="NCBI Taxonomy" id="2909671"/>
    <lineage>
        <taxon>Bacteria</taxon>
        <taxon>Bacillati</taxon>
        <taxon>Bacillota</taxon>
        <taxon>Bacilli</taxon>
        <taxon>Bacillales</taxon>
        <taxon>Paenibacillaceae</taxon>
        <taxon>Paenibacillus</taxon>
    </lineage>
</organism>
<evidence type="ECO:0000313" key="11">
    <source>
        <dbReference type="Proteomes" id="UP001057877"/>
    </source>
</evidence>
<dbReference type="InterPro" id="IPR008844">
    <property type="entry name" value="Spore_GerAC-like"/>
</dbReference>
<keyword evidence="5" id="KW-0472">Membrane</keyword>
<comment type="subcellular location">
    <subcellularLocation>
        <location evidence="1">Membrane</location>
        <topology evidence="1">Lipid-anchor</topology>
    </subcellularLocation>
</comment>
<evidence type="ECO:0000256" key="7">
    <source>
        <dbReference type="ARBA" id="ARBA00023288"/>
    </source>
</evidence>
<evidence type="ECO:0000313" key="10">
    <source>
        <dbReference type="EMBL" id="UVI32622.1"/>
    </source>
</evidence>
<evidence type="ECO:0000256" key="5">
    <source>
        <dbReference type="ARBA" id="ARBA00023136"/>
    </source>
</evidence>
<keyword evidence="6" id="KW-0564">Palmitate</keyword>
<evidence type="ECO:0000259" key="8">
    <source>
        <dbReference type="Pfam" id="PF05504"/>
    </source>
</evidence>
<protein>
    <submittedName>
        <fullName evidence="10">Ger(X)C family spore germination protein</fullName>
    </submittedName>
</protein>
<keyword evidence="3" id="KW-0309">Germination</keyword>
<sequence length="383" mass="44078">MIRLAKLCLGVTLLFALTGCWGSKTIQSMDYATAIGLDYKDGLFHSYVQVLSFSQVAKTETLEIGKSIPIWVGKGKGKTVAEAFSSLYRTSQLRIFWGHVRAIVFTDNFIKNKHAQLQAYDALNRYREIRYNILVYVTKEAMPKVLTQRAILNLSPLETILDSPEESYKQQSELPPQYRFRVISEVNEPLRATLLPTLAITEESWIEDEKKKPMFLNNGAYIVQNKELKGWFSLDDLIGYKWLEERTKRFLINVPPNEPPHTAIILTNPRYRIKPFVANNAVRFNIDVYMKGNIEEMTHDTTIDKLEAQAAAVVRGQILHTYKTGVRKQTDIYGLLALLHRNEPDMYHKLNREGKIALKEDTLNKITVKIKIIHTGKYKARTR</sequence>
<dbReference type="PROSITE" id="PS51257">
    <property type="entry name" value="PROKAR_LIPOPROTEIN"/>
    <property type="match status" value="1"/>
</dbReference>
<comment type="similarity">
    <text evidence="2">Belongs to the GerABKC lipoprotein family.</text>
</comment>
<dbReference type="RefSeq" id="WP_258388672.1">
    <property type="nucleotide sequence ID" value="NZ_CP091430.1"/>
</dbReference>
<dbReference type="Gene3D" id="3.30.300.210">
    <property type="entry name" value="Nutrient germinant receptor protein C, domain 3"/>
    <property type="match status" value="1"/>
</dbReference>
<feature type="domain" description="Spore germination GerAC-like C-terminal" evidence="8">
    <location>
        <begin position="219"/>
        <end position="376"/>
    </location>
</feature>
<dbReference type="Pfam" id="PF05504">
    <property type="entry name" value="Spore_GerAC"/>
    <property type="match status" value="1"/>
</dbReference>
<proteinExistence type="inferred from homology"/>
<evidence type="ECO:0000256" key="6">
    <source>
        <dbReference type="ARBA" id="ARBA00023139"/>
    </source>
</evidence>
<name>A0ABY5SIT9_9BACL</name>
<gene>
    <name evidence="10" type="ORF">L1F29_12690</name>
</gene>
<keyword evidence="4" id="KW-0732">Signal</keyword>